<evidence type="ECO:0000313" key="2">
    <source>
        <dbReference type="Proteomes" id="UP001320972"/>
    </source>
</evidence>
<sequence length="98" mass="10634">MFGYCTSLLTSTANLAGELAPSARFEWDELRTDRRWGRATVVRPSSPVLRIPDAVDDTIERIRESIGAAAELECPSLIVTMKAETLSSSAVLIGPRAV</sequence>
<proteinExistence type="predicted"/>
<dbReference type="RefSeq" id="WP_338008302.1">
    <property type="nucleotide sequence ID" value="NZ_JAOPKB010000009.1"/>
</dbReference>
<protein>
    <submittedName>
        <fullName evidence="1">Uncharacterized protein</fullName>
    </submittedName>
</protein>
<keyword evidence="2" id="KW-1185">Reference proteome</keyword>
<name>A0ABT2QGJ6_9EURY</name>
<gene>
    <name evidence="1" type="ORF">OB955_15070</name>
</gene>
<dbReference type="EMBL" id="JAOPKB010000009">
    <property type="protein sequence ID" value="MCU4974049.1"/>
    <property type="molecule type" value="Genomic_DNA"/>
</dbReference>
<comment type="caution">
    <text evidence="1">The sequence shown here is derived from an EMBL/GenBank/DDBJ whole genome shotgun (WGS) entry which is preliminary data.</text>
</comment>
<organism evidence="1 2">
    <name type="scientific">Natronoglomus mannanivorans</name>
    <dbReference type="NCBI Taxonomy" id="2979990"/>
    <lineage>
        <taxon>Archaea</taxon>
        <taxon>Methanobacteriati</taxon>
        <taxon>Methanobacteriota</taxon>
        <taxon>Stenosarchaea group</taxon>
        <taxon>Halobacteria</taxon>
        <taxon>Halobacteriales</taxon>
        <taxon>Natrialbaceae</taxon>
        <taxon>Natronoglomus</taxon>
    </lineage>
</organism>
<accession>A0ABT2QGJ6</accession>
<dbReference type="Proteomes" id="UP001320972">
    <property type="component" value="Unassembled WGS sequence"/>
</dbReference>
<reference evidence="1 2" key="1">
    <citation type="submission" date="2022-09" db="EMBL/GenBank/DDBJ databases">
        <title>Enrichment on poylsaccharides allowed isolation of novel metabolic and taxonomic groups of Haloarchaea.</title>
        <authorList>
            <person name="Sorokin D.Y."/>
            <person name="Elcheninov A.G."/>
            <person name="Khizhniak T.V."/>
            <person name="Kolganova T.V."/>
            <person name="Kublanov I.V."/>
        </authorList>
    </citation>
    <scope>NUCLEOTIDE SEQUENCE [LARGE SCALE GENOMIC DNA]</scope>
    <source>
        <strain evidence="1 2">AArc-m2/3/4</strain>
    </source>
</reference>
<evidence type="ECO:0000313" key="1">
    <source>
        <dbReference type="EMBL" id="MCU4974049.1"/>
    </source>
</evidence>